<evidence type="ECO:0000313" key="2">
    <source>
        <dbReference type="EMBL" id="PRP78730.1"/>
    </source>
</evidence>
<dbReference type="Proteomes" id="UP000241769">
    <property type="component" value="Unassembled WGS sequence"/>
</dbReference>
<gene>
    <name evidence="2" type="ORF">PROFUN_13308</name>
</gene>
<feature type="domain" description="AMP-activated protein kinase glycogen-binding" evidence="1">
    <location>
        <begin position="48"/>
        <end position="119"/>
    </location>
</feature>
<keyword evidence="3" id="KW-1185">Reference proteome</keyword>
<evidence type="ECO:0000313" key="3">
    <source>
        <dbReference type="Proteomes" id="UP000241769"/>
    </source>
</evidence>
<protein>
    <recommendedName>
        <fullName evidence="1">AMP-activated protein kinase glycogen-binding domain-containing protein</fullName>
    </recommendedName>
</protein>
<dbReference type="AlphaFoldDB" id="A0A2P6N451"/>
<evidence type="ECO:0000259" key="1">
    <source>
        <dbReference type="Pfam" id="PF16561"/>
    </source>
</evidence>
<dbReference type="SUPFAM" id="SSF81296">
    <property type="entry name" value="E set domains"/>
    <property type="match status" value="1"/>
</dbReference>
<dbReference type="EMBL" id="MDYQ01000208">
    <property type="protein sequence ID" value="PRP78730.1"/>
    <property type="molecule type" value="Genomic_DNA"/>
</dbReference>
<dbReference type="Gene3D" id="2.60.40.10">
    <property type="entry name" value="Immunoglobulins"/>
    <property type="match status" value="1"/>
</dbReference>
<dbReference type="InterPro" id="IPR014756">
    <property type="entry name" value="Ig_E-set"/>
</dbReference>
<dbReference type="Pfam" id="PF16561">
    <property type="entry name" value="AMPK1_CBM"/>
    <property type="match status" value="1"/>
</dbReference>
<comment type="caution">
    <text evidence="2">The sequence shown here is derived from an EMBL/GenBank/DDBJ whole genome shotgun (WGS) entry which is preliminary data.</text>
</comment>
<organism evidence="2 3">
    <name type="scientific">Planoprotostelium fungivorum</name>
    <dbReference type="NCBI Taxonomy" id="1890364"/>
    <lineage>
        <taxon>Eukaryota</taxon>
        <taxon>Amoebozoa</taxon>
        <taxon>Evosea</taxon>
        <taxon>Variosea</taxon>
        <taxon>Cavosteliida</taxon>
        <taxon>Cavosteliaceae</taxon>
        <taxon>Planoprotostelium</taxon>
    </lineage>
</organism>
<dbReference type="InterPro" id="IPR032640">
    <property type="entry name" value="AMPK1_CBM"/>
</dbReference>
<sequence length="197" mass="22144">MPARQDIVDHSAELNIRHAKPTQTALAGLYGFTGASCSGWYSASPCIDLIWPYGGRDVCIKGTWTNWQPIRMVYNGSVYTYPLFYSFGVKYIYCFIVDGKVCHDGLTAAEPNVYGGYDNFYYGPQLVGNHARDGALDQSSEQFYDISNNLRLVHITGPPLMDLTQIHQLPSTLLMSVLGKLAEYYLRFLGVIEQYDK</sequence>
<accession>A0A2P6N451</accession>
<dbReference type="InParanoid" id="A0A2P6N451"/>
<proteinExistence type="predicted"/>
<dbReference type="CDD" id="cd02859">
    <property type="entry name" value="E_set_AMPKbeta_like_N"/>
    <property type="match status" value="1"/>
</dbReference>
<dbReference type="InterPro" id="IPR013783">
    <property type="entry name" value="Ig-like_fold"/>
</dbReference>
<reference evidence="2 3" key="1">
    <citation type="journal article" date="2018" name="Genome Biol. Evol.">
        <title>Multiple Roots of Fruiting Body Formation in Amoebozoa.</title>
        <authorList>
            <person name="Hillmann F."/>
            <person name="Forbes G."/>
            <person name="Novohradska S."/>
            <person name="Ferling I."/>
            <person name="Riege K."/>
            <person name="Groth M."/>
            <person name="Westermann M."/>
            <person name="Marz M."/>
            <person name="Spaller T."/>
            <person name="Winckler T."/>
            <person name="Schaap P."/>
            <person name="Glockner G."/>
        </authorList>
    </citation>
    <scope>NUCLEOTIDE SEQUENCE [LARGE SCALE GENOMIC DNA]</scope>
    <source>
        <strain evidence="2 3">Jena</strain>
    </source>
</reference>
<dbReference type="OrthoDB" id="531008at2759"/>
<name>A0A2P6N451_9EUKA</name>